<dbReference type="EMBL" id="BARW01028799">
    <property type="protein sequence ID" value="GAJ15771.1"/>
    <property type="molecule type" value="Genomic_DNA"/>
</dbReference>
<proteinExistence type="predicted"/>
<feature type="transmembrane region" description="Helical" evidence="1">
    <location>
        <begin position="80"/>
        <end position="103"/>
    </location>
</feature>
<gene>
    <name evidence="2" type="ORF">S12H4_46414</name>
</gene>
<evidence type="ECO:0008006" key="3">
    <source>
        <dbReference type="Google" id="ProtNLM"/>
    </source>
</evidence>
<sequence>VFSPRPEGFLLMAVFYVARQAVANMAQPANDSLFMGEISQNRRGRSFALTRIMWTVPRQTGTLMTAVMLSLGIFSSMTAFGVIVFPIAMTLYPISVIPMYFAVKRNRELVRAEITEGL</sequence>
<keyword evidence="1" id="KW-0812">Transmembrane</keyword>
<comment type="caution">
    <text evidence="2">The sequence shown here is derived from an EMBL/GenBank/DDBJ whole genome shotgun (WGS) entry which is preliminary data.</text>
</comment>
<organism evidence="2">
    <name type="scientific">marine sediment metagenome</name>
    <dbReference type="NCBI Taxonomy" id="412755"/>
    <lineage>
        <taxon>unclassified sequences</taxon>
        <taxon>metagenomes</taxon>
        <taxon>ecological metagenomes</taxon>
    </lineage>
</organism>
<name>X1VJY7_9ZZZZ</name>
<evidence type="ECO:0000313" key="2">
    <source>
        <dbReference type="EMBL" id="GAJ15771.1"/>
    </source>
</evidence>
<protein>
    <recommendedName>
        <fullName evidence="3">MFS transporter</fullName>
    </recommendedName>
</protein>
<keyword evidence="1" id="KW-0472">Membrane</keyword>
<keyword evidence="1" id="KW-1133">Transmembrane helix</keyword>
<dbReference type="AlphaFoldDB" id="X1VJY7"/>
<evidence type="ECO:0000256" key="1">
    <source>
        <dbReference type="SAM" id="Phobius"/>
    </source>
</evidence>
<feature type="non-terminal residue" evidence="2">
    <location>
        <position position="1"/>
    </location>
</feature>
<accession>X1VJY7</accession>
<reference evidence="2" key="1">
    <citation type="journal article" date="2014" name="Front. Microbiol.">
        <title>High frequency of phylogenetically diverse reductive dehalogenase-homologous genes in deep subseafloor sedimentary metagenomes.</title>
        <authorList>
            <person name="Kawai M."/>
            <person name="Futagami T."/>
            <person name="Toyoda A."/>
            <person name="Takaki Y."/>
            <person name="Nishi S."/>
            <person name="Hori S."/>
            <person name="Arai W."/>
            <person name="Tsubouchi T."/>
            <person name="Morono Y."/>
            <person name="Uchiyama I."/>
            <person name="Ito T."/>
            <person name="Fujiyama A."/>
            <person name="Inagaki F."/>
            <person name="Takami H."/>
        </authorList>
    </citation>
    <scope>NUCLEOTIDE SEQUENCE</scope>
    <source>
        <strain evidence="2">Expedition CK06-06</strain>
    </source>
</reference>